<reference evidence="13 14" key="1">
    <citation type="submission" date="2020-03" db="EMBL/GenBank/DDBJ databases">
        <title>Whole genome shotgun sequence of Phytohabitans houttuyneae NBRC 108639.</title>
        <authorList>
            <person name="Komaki H."/>
            <person name="Tamura T."/>
        </authorList>
    </citation>
    <scope>NUCLEOTIDE SEQUENCE [LARGE SCALE GENOMIC DNA]</scope>
    <source>
        <strain evidence="13 14">NBRC 108639</strain>
    </source>
</reference>
<dbReference type="Proteomes" id="UP000482800">
    <property type="component" value="Unassembled WGS sequence"/>
</dbReference>
<feature type="domain" description="Signal transduction histidine kinase subgroup 3 dimerisation and phosphoacceptor" evidence="12">
    <location>
        <begin position="172"/>
        <end position="234"/>
    </location>
</feature>
<dbReference type="Gene3D" id="3.30.565.10">
    <property type="entry name" value="Histidine kinase-like ATPase, C-terminal domain"/>
    <property type="match status" value="1"/>
</dbReference>
<dbReference type="PANTHER" id="PTHR24421:SF10">
    <property type="entry name" value="NITRATE_NITRITE SENSOR PROTEIN NARQ"/>
    <property type="match status" value="1"/>
</dbReference>
<keyword evidence="10" id="KW-0812">Transmembrane</keyword>
<evidence type="ECO:0000256" key="8">
    <source>
        <dbReference type="ARBA" id="ARBA00023012"/>
    </source>
</evidence>
<organism evidence="13 14">
    <name type="scientific">Phytohabitans houttuyneae</name>
    <dbReference type="NCBI Taxonomy" id="1076126"/>
    <lineage>
        <taxon>Bacteria</taxon>
        <taxon>Bacillati</taxon>
        <taxon>Actinomycetota</taxon>
        <taxon>Actinomycetes</taxon>
        <taxon>Micromonosporales</taxon>
        <taxon>Micromonosporaceae</taxon>
    </lineage>
</organism>
<keyword evidence="7" id="KW-0067">ATP-binding</keyword>
<dbReference type="InterPro" id="IPR003594">
    <property type="entry name" value="HATPase_dom"/>
</dbReference>
<keyword evidence="10" id="KW-0472">Membrane</keyword>
<dbReference type="GO" id="GO:0005524">
    <property type="term" value="F:ATP binding"/>
    <property type="evidence" value="ECO:0007669"/>
    <property type="project" value="UniProtKB-KW"/>
</dbReference>
<protein>
    <recommendedName>
        <fullName evidence="2">histidine kinase</fullName>
        <ecNumber evidence="2">2.7.13.3</ecNumber>
    </recommendedName>
</protein>
<keyword evidence="3" id="KW-0597">Phosphoprotein</keyword>
<evidence type="ECO:0000259" key="11">
    <source>
        <dbReference type="Pfam" id="PF02518"/>
    </source>
</evidence>
<dbReference type="GO" id="GO:0016020">
    <property type="term" value="C:membrane"/>
    <property type="evidence" value="ECO:0007669"/>
    <property type="project" value="InterPro"/>
</dbReference>
<dbReference type="EMBL" id="BLPF01000002">
    <property type="protein sequence ID" value="GFJ82232.1"/>
    <property type="molecule type" value="Genomic_DNA"/>
</dbReference>
<evidence type="ECO:0000256" key="1">
    <source>
        <dbReference type="ARBA" id="ARBA00000085"/>
    </source>
</evidence>
<dbReference type="PANTHER" id="PTHR24421">
    <property type="entry name" value="NITRATE/NITRITE SENSOR PROTEIN NARX-RELATED"/>
    <property type="match status" value="1"/>
</dbReference>
<feature type="transmembrane region" description="Helical" evidence="10">
    <location>
        <begin position="55"/>
        <end position="73"/>
    </location>
</feature>
<keyword evidence="4" id="KW-0808">Transferase</keyword>
<keyword evidence="6" id="KW-0418">Kinase</keyword>
<accession>A0A6V8KAH5</accession>
<evidence type="ECO:0000256" key="2">
    <source>
        <dbReference type="ARBA" id="ARBA00012438"/>
    </source>
</evidence>
<evidence type="ECO:0000256" key="9">
    <source>
        <dbReference type="SAM" id="MobiDB-lite"/>
    </source>
</evidence>
<evidence type="ECO:0000256" key="4">
    <source>
        <dbReference type="ARBA" id="ARBA00022679"/>
    </source>
</evidence>
<feature type="transmembrane region" description="Helical" evidence="10">
    <location>
        <begin position="79"/>
        <end position="96"/>
    </location>
</feature>
<dbReference type="Gene3D" id="1.20.5.1930">
    <property type="match status" value="1"/>
</dbReference>
<feature type="transmembrane region" description="Helical" evidence="10">
    <location>
        <begin position="28"/>
        <end position="48"/>
    </location>
</feature>
<dbReference type="InterPro" id="IPR036890">
    <property type="entry name" value="HATPase_C_sf"/>
</dbReference>
<dbReference type="InterPro" id="IPR050482">
    <property type="entry name" value="Sensor_HK_TwoCompSys"/>
</dbReference>
<dbReference type="EC" id="2.7.13.3" evidence="2"/>
<dbReference type="GO" id="GO:0046983">
    <property type="term" value="F:protein dimerization activity"/>
    <property type="evidence" value="ECO:0007669"/>
    <property type="project" value="InterPro"/>
</dbReference>
<name>A0A6V8KAH5_9ACTN</name>
<evidence type="ECO:0000259" key="12">
    <source>
        <dbReference type="Pfam" id="PF07730"/>
    </source>
</evidence>
<dbReference type="Pfam" id="PF07730">
    <property type="entry name" value="HisKA_3"/>
    <property type="match status" value="1"/>
</dbReference>
<keyword evidence="10" id="KW-1133">Transmembrane helix</keyword>
<evidence type="ECO:0000256" key="10">
    <source>
        <dbReference type="SAM" id="Phobius"/>
    </source>
</evidence>
<feature type="transmembrane region" description="Helical" evidence="10">
    <location>
        <begin position="101"/>
        <end position="118"/>
    </location>
</feature>
<evidence type="ECO:0000256" key="3">
    <source>
        <dbReference type="ARBA" id="ARBA00022553"/>
    </source>
</evidence>
<dbReference type="Pfam" id="PF02518">
    <property type="entry name" value="HATPase_c"/>
    <property type="match status" value="1"/>
</dbReference>
<feature type="region of interest" description="Disordered" evidence="9">
    <location>
        <begin position="367"/>
        <end position="411"/>
    </location>
</feature>
<keyword evidence="14" id="KW-1185">Reference proteome</keyword>
<evidence type="ECO:0000256" key="7">
    <source>
        <dbReference type="ARBA" id="ARBA00022840"/>
    </source>
</evidence>
<feature type="compositionally biased region" description="Low complexity" evidence="9">
    <location>
        <begin position="373"/>
        <end position="411"/>
    </location>
</feature>
<dbReference type="AlphaFoldDB" id="A0A6V8KAH5"/>
<dbReference type="CDD" id="cd16917">
    <property type="entry name" value="HATPase_UhpB-NarQ-NarX-like"/>
    <property type="match status" value="1"/>
</dbReference>
<comment type="caution">
    <text evidence="13">The sequence shown here is derived from an EMBL/GenBank/DDBJ whole genome shotgun (WGS) entry which is preliminary data.</text>
</comment>
<dbReference type="InterPro" id="IPR011712">
    <property type="entry name" value="Sig_transdc_His_kin_sub3_dim/P"/>
</dbReference>
<reference evidence="13 14" key="2">
    <citation type="submission" date="2020-03" db="EMBL/GenBank/DDBJ databases">
        <authorList>
            <person name="Ichikawa N."/>
            <person name="Kimura A."/>
            <person name="Kitahashi Y."/>
            <person name="Uohara A."/>
        </authorList>
    </citation>
    <scope>NUCLEOTIDE SEQUENCE [LARGE SCALE GENOMIC DNA]</scope>
    <source>
        <strain evidence="13 14">NBRC 108639</strain>
    </source>
</reference>
<gene>
    <name evidence="13" type="ORF">Phou_064120</name>
</gene>
<comment type="catalytic activity">
    <reaction evidence="1">
        <text>ATP + protein L-histidine = ADP + protein N-phospho-L-histidine.</text>
        <dbReference type="EC" id="2.7.13.3"/>
    </reaction>
</comment>
<keyword evidence="8" id="KW-0902">Two-component regulatory system</keyword>
<dbReference type="GO" id="GO:0000155">
    <property type="term" value="F:phosphorelay sensor kinase activity"/>
    <property type="evidence" value="ECO:0007669"/>
    <property type="project" value="InterPro"/>
</dbReference>
<proteinExistence type="predicted"/>
<sequence>MRRLEQVGIGAVVLAATALPTALHGWPATVAGNLFTAVLLAAGLSLVWWRSHPRAVTVVGGALWLAGALLGDHGWLPDTALGIMAFLATVAALGWSGRATWVVAACLIGYVTVFAVVVGDESEVALVMLTVPGFLAGTVFRLRREAADELAQRGRELEEERELFADLSVRHERARIAAELHDIVGHAISVMVIQAAAGQRLVDGDPERARQAFTAIAESARQGQQDLRRLVELLGGTDVAAPDLSLIEEVVTRASRGGLDVSCRFEGDRDGVAAPAAHVAFRVVQESLTNALRHAPGAPVRVVVSGSGRGLTVGVENDPSVQDPPGLSGTGRGLVGLRERVQALGGQLLAGPTPRGGWLVEATLPDVSRSAERGSGSSAAAAPSRRPRSRPGAPGPVAGAAWDGAGAGPSR</sequence>
<evidence type="ECO:0000313" key="14">
    <source>
        <dbReference type="Proteomes" id="UP000482800"/>
    </source>
</evidence>
<evidence type="ECO:0000313" key="13">
    <source>
        <dbReference type="EMBL" id="GFJ82232.1"/>
    </source>
</evidence>
<feature type="domain" description="Histidine kinase/HSP90-like ATPase" evidence="11">
    <location>
        <begin position="281"/>
        <end position="366"/>
    </location>
</feature>
<evidence type="ECO:0000256" key="5">
    <source>
        <dbReference type="ARBA" id="ARBA00022741"/>
    </source>
</evidence>
<evidence type="ECO:0000256" key="6">
    <source>
        <dbReference type="ARBA" id="ARBA00022777"/>
    </source>
</evidence>
<keyword evidence="5" id="KW-0547">Nucleotide-binding</keyword>
<dbReference type="SUPFAM" id="SSF55874">
    <property type="entry name" value="ATPase domain of HSP90 chaperone/DNA topoisomerase II/histidine kinase"/>
    <property type="match status" value="1"/>
</dbReference>